<keyword evidence="3" id="KW-1185">Reference proteome</keyword>
<dbReference type="RefSeq" id="WP_135419446.1">
    <property type="nucleotide sequence ID" value="NZ_SRLB01000045.1"/>
</dbReference>
<evidence type="ECO:0000313" key="2">
    <source>
        <dbReference type="EMBL" id="TGD94227.1"/>
    </source>
</evidence>
<evidence type="ECO:0000256" key="1">
    <source>
        <dbReference type="SAM" id="MobiDB-lite"/>
    </source>
</evidence>
<dbReference type="Pfam" id="PF11064">
    <property type="entry name" value="DUF2865"/>
    <property type="match status" value="1"/>
</dbReference>
<protein>
    <submittedName>
        <fullName evidence="2">DUF2865 domain-containing protein</fullName>
    </submittedName>
</protein>
<gene>
    <name evidence="2" type="ORF">EU555_32350</name>
</gene>
<reference evidence="2 3" key="1">
    <citation type="submission" date="2019-04" db="EMBL/GenBank/DDBJ databases">
        <authorList>
            <person name="Feng G."/>
            <person name="Zhu H."/>
        </authorList>
    </citation>
    <scope>NUCLEOTIDE SEQUENCE [LARGE SCALE GENOMIC DNA]</scope>
    <source>
        <strain evidence="2 3">6HR-1</strain>
    </source>
</reference>
<feature type="region of interest" description="Disordered" evidence="1">
    <location>
        <begin position="58"/>
        <end position="112"/>
    </location>
</feature>
<sequence length="323" mass="34427">MTARPPGGAQARTLVRMLALGMLLGLGGVGAGTTLVHAADDAGVLNFLLGDVPRSLGLPARAPQPQPALRERRARWTSRPDQATVERARWVTPAPRRTASPPAGLESRPAREPGGFAGSYDRAVCVRTCDGYAFPLANLDGQGAQPALGQACAAACPGAETALYTVRAGEELDRAVDLDGRPYRSLAAAFTYRKRQVRSCSCQPGQGGYARLLLRDATLRPGDAVAGASGAKVFAGRDRAGEARFVDFRHAAMLSANERRALDRTLDVSRLERVRAEFRRSLAAEGRGEFVRLRYAARATGFSEVVSDASFAPVRVVSPSPFR</sequence>
<dbReference type="OrthoDB" id="7850882at2"/>
<organism evidence="2 3">
    <name type="scientific">Methylobacterium nonmethylotrophicum</name>
    <dbReference type="NCBI Taxonomy" id="1141884"/>
    <lineage>
        <taxon>Bacteria</taxon>
        <taxon>Pseudomonadati</taxon>
        <taxon>Pseudomonadota</taxon>
        <taxon>Alphaproteobacteria</taxon>
        <taxon>Hyphomicrobiales</taxon>
        <taxon>Methylobacteriaceae</taxon>
        <taxon>Methylobacterium</taxon>
    </lineage>
</organism>
<dbReference type="Proteomes" id="UP000297535">
    <property type="component" value="Unassembled WGS sequence"/>
</dbReference>
<dbReference type="EMBL" id="SRLB01000045">
    <property type="protein sequence ID" value="TGD94227.1"/>
    <property type="molecule type" value="Genomic_DNA"/>
</dbReference>
<feature type="compositionally biased region" description="Low complexity" evidence="1">
    <location>
        <begin position="92"/>
        <end position="103"/>
    </location>
</feature>
<accession>A0A4Z0NEV3</accession>
<evidence type="ECO:0000313" key="3">
    <source>
        <dbReference type="Proteomes" id="UP000297535"/>
    </source>
</evidence>
<dbReference type="InterPro" id="IPR021293">
    <property type="entry name" value="DUF2865"/>
</dbReference>
<name>A0A4Z0NEV3_9HYPH</name>
<proteinExistence type="predicted"/>
<comment type="caution">
    <text evidence="2">The sequence shown here is derived from an EMBL/GenBank/DDBJ whole genome shotgun (WGS) entry which is preliminary data.</text>
</comment>
<dbReference type="AlphaFoldDB" id="A0A4Z0NEV3"/>